<dbReference type="GO" id="GO:0005524">
    <property type="term" value="F:ATP binding"/>
    <property type="evidence" value="ECO:0007669"/>
    <property type="project" value="UniProtKB-UniRule"/>
</dbReference>
<dbReference type="Pfam" id="PF01121">
    <property type="entry name" value="CoaE"/>
    <property type="match status" value="1"/>
</dbReference>
<keyword evidence="3 8" id="KW-0808">Transferase</keyword>
<dbReference type="PROSITE" id="PS51219">
    <property type="entry name" value="DPCK"/>
    <property type="match status" value="1"/>
</dbReference>
<evidence type="ECO:0000256" key="9">
    <source>
        <dbReference type="NCBIfam" id="TIGR00152"/>
    </source>
</evidence>
<evidence type="ECO:0000256" key="8">
    <source>
        <dbReference type="HAMAP-Rule" id="MF_00376"/>
    </source>
</evidence>
<gene>
    <name evidence="8 10" type="primary">coaE</name>
    <name evidence="10" type="ORF">UMC4404_00401</name>
</gene>
<dbReference type="InterPro" id="IPR001977">
    <property type="entry name" value="Depp_CoAkinase"/>
</dbReference>
<comment type="pathway">
    <text evidence="8">Cofactor biosynthesis; coenzyme A biosynthesis; CoA from (R)-pantothenate: step 5/5.</text>
</comment>
<keyword evidence="4 8" id="KW-0547">Nucleotide-binding</keyword>
<accession>A0A9P1P871</accession>
<dbReference type="GO" id="GO:0005737">
    <property type="term" value="C:cytoplasm"/>
    <property type="evidence" value="ECO:0007669"/>
    <property type="project" value="UniProtKB-SubCell"/>
</dbReference>
<evidence type="ECO:0000256" key="6">
    <source>
        <dbReference type="ARBA" id="ARBA00022840"/>
    </source>
</evidence>
<dbReference type="HAMAP" id="MF_00376">
    <property type="entry name" value="Dephospho_CoA_kinase"/>
    <property type="match status" value="1"/>
</dbReference>
<evidence type="ECO:0000256" key="5">
    <source>
        <dbReference type="ARBA" id="ARBA00022777"/>
    </source>
</evidence>
<name>A0A9P1P871_PARSO</name>
<keyword evidence="7 8" id="KW-0173">Coenzyme A biosynthesis</keyword>
<dbReference type="AlphaFoldDB" id="A0A9P1P871"/>
<comment type="catalytic activity">
    <reaction evidence="8">
        <text>3'-dephospho-CoA + ATP = ADP + CoA + H(+)</text>
        <dbReference type="Rhea" id="RHEA:18245"/>
        <dbReference type="ChEBI" id="CHEBI:15378"/>
        <dbReference type="ChEBI" id="CHEBI:30616"/>
        <dbReference type="ChEBI" id="CHEBI:57287"/>
        <dbReference type="ChEBI" id="CHEBI:57328"/>
        <dbReference type="ChEBI" id="CHEBI:456216"/>
        <dbReference type="EC" id="2.7.1.24"/>
    </reaction>
</comment>
<dbReference type="EMBL" id="CDNY01000003">
    <property type="protein sequence ID" value="CEO32060.1"/>
    <property type="molecule type" value="Genomic_DNA"/>
</dbReference>
<keyword evidence="5 8" id="KW-0418">Kinase</keyword>
<evidence type="ECO:0000256" key="4">
    <source>
        <dbReference type="ARBA" id="ARBA00022741"/>
    </source>
</evidence>
<dbReference type="FunFam" id="3.40.50.300:FF:000991">
    <property type="entry name" value="Dephospho-CoA kinase"/>
    <property type="match status" value="1"/>
</dbReference>
<keyword evidence="2 8" id="KW-0963">Cytoplasm</keyword>
<comment type="caution">
    <text evidence="10">The sequence shown here is derived from an EMBL/GenBank/DDBJ whole genome shotgun (WGS) entry which is preliminary data.</text>
</comment>
<dbReference type="GO" id="GO:0015937">
    <property type="term" value="P:coenzyme A biosynthetic process"/>
    <property type="evidence" value="ECO:0007669"/>
    <property type="project" value="UniProtKB-UniRule"/>
</dbReference>
<comment type="function">
    <text evidence="8">Catalyzes the phosphorylation of the 3'-hydroxyl group of dephosphocoenzyme A to form coenzyme A.</text>
</comment>
<dbReference type="SUPFAM" id="SSF52540">
    <property type="entry name" value="P-loop containing nucleoside triphosphate hydrolases"/>
    <property type="match status" value="1"/>
</dbReference>
<comment type="subcellular location">
    <subcellularLocation>
        <location evidence="8">Cytoplasm</location>
    </subcellularLocation>
</comment>
<evidence type="ECO:0000313" key="10">
    <source>
        <dbReference type="EMBL" id="CEO32060.1"/>
    </source>
</evidence>
<protein>
    <recommendedName>
        <fullName evidence="8 9">Dephospho-CoA kinase</fullName>
        <ecNumber evidence="8 9">2.7.1.24</ecNumber>
    </recommendedName>
    <alternativeName>
        <fullName evidence="8">Dephosphocoenzyme A kinase</fullName>
    </alternativeName>
</protein>
<proteinExistence type="inferred from homology"/>
<evidence type="ECO:0000256" key="1">
    <source>
        <dbReference type="ARBA" id="ARBA00009018"/>
    </source>
</evidence>
<dbReference type="GO" id="GO:0004140">
    <property type="term" value="F:dephospho-CoA kinase activity"/>
    <property type="evidence" value="ECO:0007669"/>
    <property type="project" value="UniProtKB-UniRule"/>
</dbReference>
<evidence type="ECO:0000256" key="7">
    <source>
        <dbReference type="ARBA" id="ARBA00022993"/>
    </source>
</evidence>
<dbReference type="NCBIfam" id="TIGR00152">
    <property type="entry name" value="dephospho-CoA kinase"/>
    <property type="match status" value="1"/>
</dbReference>
<dbReference type="Gene3D" id="3.40.50.300">
    <property type="entry name" value="P-loop containing nucleotide triphosphate hydrolases"/>
    <property type="match status" value="1"/>
</dbReference>
<dbReference type="CDD" id="cd02022">
    <property type="entry name" value="DPCK"/>
    <property type="match status" value="1"/>
</dbReference>
<reference evidence="11" key="1">
    <citation type="submission" date="2015-01" db="EMBL/GenBank/DDBJ databases">
        <authorList>
            <person name="Aslett A.Martin."/>
            <person name="De Silva Nishadi"/>
        </authorList>
    </citation>
    <scope>NUCLEOTIDE SEQUENCE [LARGE SCALE GENOMIC DNA]</scope>
    <source>
        <strain evidence="11">UMC4404</strain>
    </source>
</reference>
<dbReference type="PANTHER" id="PTHR10695:SF46">
    <property type="entry name" value="BIFUNCTIONAL COENZYME A SYNTHASE-RELATED"/>
    <property type="match status" value="1"/>
</dbReference>
<evidence type="ECO:0000256" key="2">
    <source>
        <dbReference type="ARBA" id="ARBA00022490"/>
    </source>
</evidence>
<evidence type="ECO:0000256" key="3">
    <source>
        <dbReference type="ARBA" id="ARBA00022679"/>
    </source>
</evidence>
<keyword evidence="6 8" id="KW-0067">ATP-binding</keyword>
<feature type="binding site" evidence="8">
    <location>
        <begin position="11"/>
        <end position="16"/>
    </location>
    <ligand>
        <name>ATP</name>
        <dbReference type="ChEBI" id="CHEBI:30616"/>
    </ligand>
</feature>
<organism evidence="10 11">
    <name type="scientific">Paraclostridium sordellii</name>
    <name type="common">Clostridium sordellii</name>
    <dbReference type="NCBI Taxonomy" id="1505"/>
    <lineage>
        <taxon>Bacteria</taxon>
        <taxon>Bacillati</taxon>
        <taxon>Bacillota</taxon>
        <taxon>Clostridia</taxon>
        <taxon>Peptostreptococcales</taxon>
        <taxon>Peptostreptococcaceae</taxon>
        <taxon>Paraclostridium</taxon>
    </lineage>
</organism>
<dbReference type="EC" id="2.7.1.24" evidence="8 9"/>
<dbReference type="InterPro" id="IPR027417">
    <property type="entry name" value="P-loop_NTPase"/>
</dbReference>
<sequence length="200" mass="22687">MLVIGLTGNIGCGKSSLSKILKDNSLDIIDADIISREIMSNNKLLEEVFHVFGEDVKDKDGTLNRKKLASIVFSDDKKLIALNDITHPAIKNEIKRRIKDIENKGRNIVIVDAALLIEGKFLDLIDKLIVITCDEKEQLNRVMDRDNSNMDEALNRISSQMSQDEKVKFGDYIIDNSGSLEELNYKANKLITYIKENWCE</sequence>
<dbReference type="PANTHER" id="PTHR10695">
    <property type="entry name" value="DEPHOSPHO-COA KINASE-RELATED"/>
    <property type="match status" value="1"/>
</dbReference>
<dbReference type="Proteomes" id="UP000049685">
    <property type="component" value="Unassembled WGS sequence"/>
</dbReference>
<dbReference type="RefSeq" id="WP_021129101.1">
    <property type="nucleotide sequence ID" value="NZ_CDNQ01000003.1"/>
</dbReference>
<comment type="similarity">
    <text evidence="1 8">Belongs to the CoaE family.</text>
</comment>
<evidence type="ECO:0000313" key="11">
    <source>
        <dbReference type="Proteomes" id="UP000049685"/>
    </source>
</evidence>